<feature type="compositionally biased region" description="Basic and acidic residues" evidence="7">
    <location>
        <begin position="12"/>
        <end position="24"/>
    </location>
</feature>
<feature type="compositionally biased region" description="Low complexity" evidence="7">
    <location>
        <begin position="1"/>
        <end position="10"/>
    </location>
</feature>
<sequence length="448" mass="46197">MPRAASPRASSSRRDGSRAARVDSKRPMSVARLFRHRPVTLLWSGLAVSAIGDELFAVAVAWVAVSLAGSQASWLGALRGAAALAGALLGGIWAERWDHRRTMLGADLARAALALLPVAALALGLRSLWLLAVPVALIMVMNSLFDPALRASLPRLLPAPDQLQTANALFDSIVRIARVAGPTLAATLTLLIPIRHLFTLDALTFLISAWAIAQLGTALPRLAHPPVGRRAALTAGWRLLAGQRRLQALYVCAMLGNVAWSVGISNGLALAISRHGVTGFGAHGLSAYGLALGAYGVGNVIAVLVIAHVRIGNHHGGFALGSAINGLGISLAGLAFACLPPHGVLVGVMASTALAALGGPLIDIAFILLLQSRFSPQQVASLARLRFAALGASILIGGASGAFLYARFETAEVILCAGLLEIVAGLAVLCVPEFAARGAAEARAETGD</sequence>
<feature type="transmembrane region" description="Helical" evidence="8">
    <location>
        <begin position="71"/>
        <end position="92"/>
    </location>
</feature>
<dbReference type="RefSeq" id="WP_080937506.1">
    <property type="nucleotide sequence ID" value="NZ_CP002581.1"/>
</dbReference>
<feature type="transmembrane region" description="Helical" evidence="8">
    <location>
        <begin position="318"/>
        <end position="337"/>
    </location>
</feature>
<accession>A0A0B6SEP2</accession>
<feature type="transmembrane region" description="Helical" evidence="8">
    <location>
        <begin position="41"/>
        <end position="65"/>
    </location>
</feature>
<feature type="transmembrane region" description="Helical" evidence="8">
    <location>
        <begin position="343"/>
        <end position="370"/>
    </location>
</feature>
<comment type="subcellular location">
    <subcellularLocation>
        <location evidence="1">Cell membrane</location>
        <topology evidence="1">Multi-pass membrane protein</topology>
    </subcellularLocation>
</comment>
<proteinExistence type="predicted"/>
<dbReference type="GO" id="GO:0005886">
    <property type="term" value="C:plasma membrane"/>
    <property type="evidence" value="ECO:0007669"/>
    <property type="project" value="UniProtKB-SubCell"/>
</dbReference>
<dbReference type="Pfam" id="PF05977">
    <property type="entry name" value="MFS_3"/>
    <property type="match status" value="1"/>
</dbReference>
<dbReference type="KEGG" id="bgp:BGL_2c26470"/>
<evidence type="ECO:0000313" key="9">
    <source>
        <dbReference type="EMBL" id="AJK50701.1"/>
    </source>
</evidence>
<gene>
    <name evidence="9" type="ORF">BGL_2c26470</name>
</gene>
<evidence type="ECO:0000256" key="1">
    <source>
        <dbReference type="ARBA" id="ARBA00004651"/>
    </source>
</evidence>
<dbReference type="PANTHER" id="PTHR23513:SF6">
    <property type="entry name" value="MAJOR FACILITATOR SUPERFAMILY ASSOCIATED DOMAIN-CONTAINING PROTEIN"/>
    <property type="match status" value="1"/>
</dbReference>
<evidence type="ECO:0000256" key="3">
    <source>
        <dbReference type="ARBA" id="ARBA00022475"/>
    </source>
</evidence>
<dbReference type="SUPFAM" id="SSF103473">
    <property type="entry name" value="MFS general substrate transporter"/>
    <property type="match status" value="1"/>
</dbReference>
<protein>
    <submittedName>
        <fullName evidence="9">Putative major facilitator superfamily (MFS-1) transporter</fullName>
    </submittedName>
</protein>
<evidence type="ECO:0000256" key="2">
    <source>
        <dbReference type="ARBA" id="ARBA00022448"/>
    </source>
</evidence>
<dbReference type="InterPro" id="IPR010290">
    <property type="entry name" value="TM_effector"/>
</dbReference>
<evidence type="ECO:0000256" key="8">
    <source>
        <dbReference type="SAM" id="Phobius"/>
    </source>
</evidence>
<feature type="transmembrane region" description="Helical" evidence="8">
    <location>
        <begin position="382"/>
        <end position="405"/>
    </location>
</feature>
<dbReference type="PANTHER" id="PTHR23513">
    <property type="entry name" value="INTEGRAL MEMBRANE EFFLUX PROTEIN-RELATED"/>
    <property type="match status" value="1"/>
</dbReference>
<keyword evidence="3" id="KW-1003">Cell membrane</keyword>
<feature type="region of interest" description="Disordered" evidence="7">
    <location>
        <begin position="1"/>
        <end position="24"/>
    </location>
</feature>
<evidence type="ECO:0000256" key="7">
    <source>
        <dbReference type="SAM" id="MobiDB-lite"/>
    </source>
</evidence>
<evidence type="ECO:0000256" key="6">
    <source>
        <dbReference type="ARBA" id="ARBA00023136"/>
    </source>
</evidence>
<keyword evidence="2" id="KW-0813">Transport</keyword>
<reference evidence="9 10" key="2">
    <citation type="journal article" date="2016" name="Appl. Microbiol. Biotechnol.">
        <title>Mutations improving production and secretion of extracellular lipase by Burkholderia glumae PG1.</title>
        <authorList>
            <person name="Knapp A."/>
            <person name="Voget S."/>
            <person name="Gao R."/>
            <person name="Zaburannyi N."/>
            <person name="Krysciak D."/>
            <person name="Breuer M."/>
            <person name="Hauer B."/>
            <person name="Streit W.R."/>
            <person name="Muller R."/>
            <person name="Daniel R."/>
            <person name="Jaeger K.E."/>
        </authorList>
    </citation>
    <scope>NUCLEOTIDE SEQUENCE [LARGE SCALE GENOMIC DNA]</scope>
    <source>
        <strain evidence="9 10">PG1</strain>
    </source>
</reference>
<dbReference type="AlphaFoldDB" id="A0A0B6SEP2"/>
<keyword evidence="10" id="KW-1185">Reference proteome</keyword>
<reference evidence="10" key="1">
    <citation type="submission" date="2011-03" db="EMBL/GenBank/DDBJ databases">
        <authorList>
            <person name="Voget S."/>
            <person name="Streit W.R."/>
            <person name="Jaeger K.E."/>
            <person name="Daniel R."/>
        </authorList>
    </citation>
    <scope>NUCLEOTIDE SEQUENCE [LARGE SCALE GENOMIC DNA]</scope>
    <source>
        <strain evidence="10">PG1</strain>
    </source>
</reference>
<dbReference type="InterPro" id="IPR036259">
    <property type="entry name" value="MFS_trans_sf"/>
</dbReference>
<dbReference type="Proteomes" id="UP000031838">
    <property type="component" value="Chromosome 2"/>
</dbReference>
<keyword evidence="5 8" id="KW-1133">Transmembrane helix</keyword>
<organism evidence="9 10">
    <name type="scientific">Burkholderia plantarii</name>
    <dbReference type="NCBI Taxonomy" id="41899"/>
    <lineage>
        <taxon>Bacteria</taxon>
        <taxon>Pseudomonadati</taxon>
        <taxon>Pseudomonadota</taxon>
        <taxon>Betaproteobacteria</taxon>
        <taxon>Burkholderiales</taxon>
        <taxon>Burkholderiaceae</taxon>
        <taxon>Burkholderia</taxon>
    </lineage>
</organism>
<dbReference type="EMBL" id="CP002581">
    <property type="protein sequence ID" value="AJK50701.1"/>
    <property type="molecule type" value="Genomic_DNA"/>
</dbReference>
<evidence type="ECO:0000256" key="4">
    <source>
        <dbReference type="ARBA" id="ARBA00022692"/>
    </source>
</evidence>
<evidence type="ECO:0000313" key="10">
    <source>
        <dbReference type="Proteomes" id="UP000031838"/>
    </source>
</evidence>
<keyword evidence="6 8" id="KW-0472">Membrane</keyword>
<keyword evidence="4 8" id="KW-0812">Transmembrane</keyword>
<feature type="transmembrane region" description="Helical" evidence="8">
    <location>
        <begin position="411"/>
        <end position="431"/>
    </location>
</feature>
<dbReference type="HOGENOM" id="CLU_658465_0_0_4"/>
<feature type="transmembrane region" description="Helical" evidence="8">
    <location>
        <begin position="285"/>
        <end position="306"/>
    </location>
</feature>
<feature type="transmembrane region" description="Helical" evidence="8">
    <location>
        <begin position="248"/>
        <end position="273"/>
    </location>
</feature>
<name>A0A0B6SEP2_BURPL</name>
<dbReference type="Gene3D" id="1.20.1250.20">
    <property type="entry name" value="MFS general substrate transporter like domains"/>
    <property type="match status" value="1"/>
</dbReference>
<evidence type="ECO:0000256" key="5">
    <source>
        <dbReference type="ARBA" id="ARBA00022989"/>
    </source>
</evidence>